<dbReference type="GO" id="GO:0004312">
    <property type="term" value="F:fatty acid synthase activity"/>
    <property type="evidence" value="ECO:0007669"/>
    <property type="project" value="TreeGrafter"/>
</dbReference>
<dbReference type="Gene3D" id="3.40.47.10">
    <property type="match status" value="1"/>
</dbReference>
<dbReference type="GO" id="GO:0006633">
    <property type="term" value="P:fatty acid biosynthetic process"/>
    <property type="evidence" value="ECO:0007669"/>
    <property type="project" value="TreeGrafter"/>
</dbReference>
<evidence type="ECO:0000259" key="4">
    <source>
        <dbReference type="PROSITE" id="PS50075"/>
    </source>
</evidence>
<keyword evidence="2" id="KW-0597">Phosphoprotein</keyword>
<dbReference type="Gene3D" id="1.10.1240.100">
    <property type="match status" value="1"/>
</dbReference>
<dbReference type="SMART" id="SM00825">
    <property type="entry name" value="PKS_KS"/>
    <property type="match status" value="1"/>
</dbReference>
<dbReference type="SMART" id="SM00822">
    <property type="entry name" value="PKS_KR"/>
    <property type="match status" value="1"/>
</dbReference>
<dbReference type="RefSeq" id="WP_188893097.1">
    <property type="nucleotide sequence ID" value="NZ_BMHY01000026.1"/>
</dbReference>
<dbReference type="Proteomes" id="UP000600247">
    <property type="component" value="Unassembled WGS sequence"/>
</dbReference>
<dbReference type="CDD" id="cd08953">
    <property type="entry name" value="KR_2_SDR_x"/>
    <property type="match status" value="1"/>
</dbReference>
<dbReference type="PROSITE" id="PS52004">
    <property type="entry name" value="KS3_2"/>
    <property type="match status" value="1"/>
</dbReference>
<keyword evidence="1" id="KW-0596">Phosphopantetheine</keyword>
<dbReference type="SUPFAM" id="SSF51735">
    <property type="entry name" value="NAD(P)-binding Rossmann-fold domains"/>
    <property type="match status" value="2"/>
</dbReference>
<dbReference type="InterPro" id="IPR013968">
    <property type="entry name" value="PKS_KR"/>
</dbReference>
<proteinExistence type="predicted"/>
<evidence type="ECO:0000259" key="5">
    <source>
        <dbReference type="PROSITE" id="PS52004"/>
    </source>
</evidence>
<dbReference type="GO" id="GO:0071770">
    <property type="term" value="P:DIM/DIP cell wall layer assembly"/>
    <property type="evidence" value="ECO:0007669"/>
    <property type="project" value="TreeGrafter"/>
</dbReference>
<dbReference type="InterPro" id="IPR009081">
    <property type="entry name" value="PP-bd_ACP"/>
</dbReference>
<keyword evidence="7" id="KW-1185">Reference proteome</keyword>
<protein>
    <recommendedName>
        <fullName evidence="8">Carrier domain-containing protein</fullName>
    </recommendedName>
</protein>
<dbReference type="PANTHER" id="PTHR43775">
    <property type="entry name" value="FATTY ACID SYNTHASE"/>
    <property type="match status" value="1"/>
</dbReference>
<dbReference type="SUPFAM" id="SSF47336">
    <property type="entry name" value="ACP-like"/>
    <property type="match status" value="1"/>
</dbReference>
<evidence type="ECO:0000256" key="1">
    <source>
        <dbReference type="ARBA" id="ARBA00022450"/>
    </source>
</evidence>
<sequence length="1267" mass="140431">MKPKLFGLSGSVFHGAAKVEEASGNDIAIIGMSVKFPEADHYTDFWGNLEAGVDSIRSLPKSRQRDAIQMLQQLQLVKGPISFMKGAYLENIDQFDYKLFGMTPGEAVYMDPHQRLFLQTAWETIENAGYGGNKLKGSHTGIYVGFNGTTSHAYSDYVRRLAPEAWQTSLTGNMNAIIASRLAYLLDFRGPSFVIDTTCSSSLVAIHMACQGIRSGDCDMALAGGVRLDLLPIEPEIHIGIHSSDGRTKSFDDRSDGTGIGEGVASVLLKPLQQAKSDGDHIFAVIKGSAVNQDGKTVGITAPSNEAQEQVIVRAWKNASIDPETIQYIETHGTGTKLGDPIEIDGISRAFSKYTDKKQFCAIGSAKTHIGHLDSVAGIAGVVKAVLSLRYGKIPPLLHFESPNRSIPFIDSPVYINDQLADWPKGLTHPRRCGVSSFGLSGTNCHLVMEENVSSEAERPALDQGPYIINLSAKYEEGLIRLAERYKGWLNGSDIRLADLCFTANTGRGHYSHRLSVVFGNMDELLDKLNQGIQAIRHDLAIDTEGVYYGKHSVIDDTRTKQHLYERTRAEIRMLSETANQALHNEEVSLTERLNAAGSGYANGADVRWESLYASGSRRIPLPTYPFAKTRCWAEPPVSSRFERREGLFHKKSWTNIEAISPWREEQARTIMVVHVGHPLAMSLLHGLRNLSHRVIEVKLQGREDDYERIAATAIQWRPDQIIHAVSFGDEQGPELDAAMLEARMQQSVYSLFHLTRSLLHHQYRKETDVVLITSNAEWIKGQQADVRPENTAMAALGHVIRHEYPHLKCRCLDVDGNPASMRLLVSEIDQDGDAIEFYMTLFREGKRYIEQLIPIDNDSVSGASPPVRSGGVYIITGGLGGIGMAVAAYLASQQPVKLMLVSRSKFPEPDRWSNLGDEAEEGKWKPQLERIKHIQATGSSVTVYDADVADAVRMESVIRDIQTKHGAIHGVVHCAGLAGDGFLIRKSFEQFKEVLSPKVQGTLVLHRLTQTEPLDFFVLSSSVTSLLGTAGQGDYAAANAFQEGFSYWLRQYERNSAAIQWTTWAETGMAVNYGVQHSEGPFQSITTEEALFAFEEVLQMDIPAVIVGRRRTSFASSREAAPVLTSARSTGVLTASLSGNAANLYTEEERHVSALWQEVLGYDDFHVEDNFFEIGGDSLLLVRIHSLLQQPYKDKVSIVDLFTYPTISKLAAFLQETKGETNDRSQASNGKKRYLNMFEEIENGTITKEEVLKQSFWREEGKHEQN</sequence>
<dbReference type="Pfam" id="PF21394">
    <property type="entry name" value="Beta-ketacyl_N"/>
    <property type="match status" value="1"/>
</dbReference>
<dbReference type="Pfam" id="PF02801">
    <property type="entry name" value="Ketoacyl-synt_C"/>
    <property type="match status" value="1"/>
</dbReference>
<evidence type="ECO:0000256" key="3">
    <source>
        <dbReference type="ARBA" id="ARBA00022679"/>
    </source>
</evidence>
<gene>
    <name evidence="6" type="ORF">GCM10010918_57410</name>
</gene>
<dbReference type="InterPro" id="IPR049490">
    <property type="entry name" value="C883_1060-like_KR_N"/>
</dbReference>
<organism evidence="6 7">
    <name type="scientific">Paenibacillus radicis</name>
    <name type="common">ex Gao et al. 2016</name>
    <dbReference type="NCBI Taxonomy" id="1737354"/>
    <lineage>
        <taxon>Bacteria</taxon>
        <taxon>Bacillati</taxon>
        <taxon>Bacillota</taxon>
        <taxon>Bacilli</taxon>
        <taxon>Bacillales</taxon>
        <taxon>Paenibacillaceae</taxon>
        <taxon>Paenibacillus</taxon>
    </lineage>
</organism>
<dbReference type="PROSITE" id="PS50075">
    <property type="entry name" value="CARRIER"/>
    <property type="match status" value="1"/>
</dbReference>
<dbReference type="AlphaFoldDB" id="A0A917HVK3"/>
<dbReference type="Gene3D" id="3.40.50.720">
    <property type="entry name" value="NAD(P)-binding Rossmann-like Domain"/>
    <property type="match status" value="1"/>
</dbReference>
<evidence type="ECO:0000313" key="7">
    <source>
        <dbReference type="Proteomes" id="UP000600247"/>
    </source>
</evidence>
<dbReference type="InterPro" id="IPR014031">
    <property type="entry name" value="Ketoacyl_synth_C"/>
</dbReference>
<dbReference type="GO" id="GO:0005737">
    <property type="term" value="C:cytoplasm"/>
    <property type="evidence" value="ECO:0007669"/>
    <property type="project" value="TreeGrafter"/>
</dbReference>
<evidence type="ECO:0000256" key="2">
    <source>
        <dbReference type="ARBA" id="ARBA00022553"/>
    </source>
</evidence>
<evidence type="ECO:0008006" key="8">
    <source>
        <dbReference type="Google" id="ProtNLM"/>
    </source>
</evidence>
<dbReference type="Pfam" id="PF00109">
    <property type="entry name" value="ketoacyl-synt"/>
    <property type="match status" value="1"/>
</dbReference>
<dbReference type="Pfam" id="PF00550">
    <property type="entry name" value="PP-binding"/>
    <property type="match status" value="1"/>
</dbReference>
<reference evidence="6 7" key="1">
    <citation type="journal article" date="2014" name="Int. J. Syst. Evol. Microbiol.">
        <title>Complete genome sequence of Corynebacterium casei LMG S-19264T (=DSM 44701T), isolated from a smear-ripened cheese.</title>
        <authorList>
            <consortium name="US DOE Joint Genome Institute (JGI-PGF)"/>
            <person name="Walter F."/>
            <person name="Albersmeier A."/>
            <person name="Kalinowski J."/>
            <person name="Ruckert C."/>
        </authorList>
    </citation>
    <scope>NUCLEOTIDE SEQUENCE [LARGE SCALE GENOMIC DNA]</scope>
    <source>
        <strain evidence="6 7">CGMCC 1.15286</strain>
    </source>
</reference>
<dbReference type="InterPro" id="IPR057326">
    <property type="entry name" value="KR_dom"/>
</dbReference>
<dbReference type="PANTHER" id="PTHR43775:SF37">
    <property type="entry name" value="SI:DKEY-61P9.11"/>
    <property type="match status" value="1"/>
</dbReference>
<dbReference type="Pfam" id="PF08659">
    <property type="entry name" value="KR"/>
    <property type="match status" value="1"/>
</dbReference>
<accession>A0A917HVK3</accession>
<dbReference type="GO" id="GO:0005886">
    <property type="term" value="C:plasma membrane"/>
    <property type="evidence" value="ECO:0007669"/>
    <property type="project" value="TreeGrafter"/>
</dbReference>
<dbReference type="Pfam" id="PF22621">
    <property type="entry name" value="CurL-like_PKS_C"/>
    <property type="match status" value="1"/>
</dbReference>
<dbReference type="InterPro" id="IPR020806">
    <property type="entry name" value="PKS_PP-bd"/>
</dbReference>
<dbReference type="InterPro" id="IPR036291">
    <property type="entry name" value="NAD(P)-bd_dom_sf"/>
</dbReference>
<dbReference type="InterPro" id="IPR014030">
    <property type="entry name" value="Ketoacyl_synth_N"/>
</dbReference>
<dbReference type="InterPro" id="IPR016039">
    <property type="entry name" value="Thiolase-like"/>
</dbReference>
<feature type="domain" description="Carrier" evidence="4">
    <location>
        <begin position="1144"/>
        <end position="1219"/>
    </location>
</feature>
<dbReference type="InterPro" id="IPR050091">
    <property type="entry name" value="PKS_NRPS_Biosynth_Enz"/>
</dbReference>
<dbReference type="SUPFAM" id="SSF53901">
    <property type="entry name" value="Thiolase-like"/>
    <property type="match status" value="1"/>
</dbReference>
<dbReference type="Gene3D" id="1.10.1200.10">
    <property type="entry name" value="ACP-like"/>
    <property type="match status" value="1"/>
</dbReference>
<keyword evidence="3" id="KW-0808">Transferase</keyword>
<dbReference type="EMBL" id="BMHY01000026">
    <property type="protein sequence ID" value="GGG90897.1"/>
    <property type="molecule type" value="Genomic_DNA"/>
</dbReference>
<feature type="domain" description="Ketosynthase family 3 (KS3)" evidence="5">
    <location>
        <begin position="24"/>
        <end position="451"/>
    </location>
</feature>
<dbReference type="SMART" id="SM00823">
    <property type="entry name" value="PKS_PP"/>
    <property type="match status" value="1"/>
</dbReference>
<name>A0A917HVK3_9BACL</name>
<comment type="caution">
    <text evidence="6">The sequence shown here is derived from an EMBL/GenBank/DDBJ whole genome shotgun (WGS) entry which is preliminary data.</text>
</comment>
<evidence type="ECO:0000313" key="6">
    <source>
        <dbReference type="EMBL" id="GGG90897.1"/>
    </source>
</evidence>
<dbReference type="InterPro" id="IPR020841">
    <property type="entry name" value="PKS_Beta-ketoAc_synthase_dom"/>
</dbReference>
<dbReference type="GO" id="GO:0031177">
    <property type="term" value="F:phosphopantetheine binding"/>
    <property type="evidence" value="ECO:0007669"/>
    <property type="project" value="InterPro"/>
</dbReference>
<dbReference type="CDD" id="cd00833">
    <property type="entry name" value="PKS"/>
    <property type="match status" value="1"/>
</dbReference>
<dbReference type="InterPro" id="IPR036736">
    <property type="entry name" value="ACP-like_sf"/>
</dbReference>